<dbReference type="Gene3D" id="1.20.1250.20">
    <property type="entry name" value="MFS general substrate transporter like domains"/>
    <property type="match status" value="1"/>
</dbReference>
<dbReference type="RefSeq" id="WP_220299692.1">
    <property type="nucleotide sequence ID" value="NZ_JAEUAW010000003.1"/>
</dbReference>
<dbReference type="PANTHER" id="PTHR23534:SF1">
    <property type="entry name" value="MAJOR FACILITATOR SUPERFAMILY PROTEIN"/>
    <property type="match status" value="1"/>
</dbReference>
<evidence type="ECO:0000256" key="2">
    <source>
        <dbReference type="ARBA" id="ARBA00022692"/>
    </source>
</evidence>
<feature type="transmembrane region" description="Helical" evidence="5">
    <location>
        <begin position="280"/>
        <end position="302"/>
    </location>
</feature>
<sequence>MADTERTAPVEPVAPTVEEVARVQRRTVWVLSLGQVLGGLAFGATLSLGAVLAAELSGNDALSGLAAASITLGTALTAVPLAAIARRRGRRLSLTTGMAVALAGVGIVIAAVALAAFPLLLVGFAIIGAGQAANLQSRFAAADLATDASRGRDLSIVVWATTVGAVLGPNLVGPGEVLGDELGMPALTGPYLFTIAAQALAIVLYAVLMRPDPLLLAQRVVATTPAAGRAIARADRPVAARYAIFAVAAAHGTMVSIMAMTPVHLTHLTHADSDAATLSIIGLTISLHIAGMYALSPVFGILSDRVGRVPTILIGQALLAAALLTASFGQDSTIAVTVALVLLGLGWSASTVAGATLLVESSSEELRTRRQGISDFTMSIVGGAGAILAGALLGWIGYGGLALVVMVLVAASVLMAPLGWRASRRPATEAGSGG</sequence>
<feature type="transmembrane region" description="Helical" evidence="5">
    <location>
        <begin position="239"/>
        <end position="260"/>
    </location>
</feature>
<dbReference type="InterPro" id="IPR036259">
    <property type="entry name" value="MFS_trans_sf"/>
</dbReference>
<gene>
    <name evidence="7" type="ORF">JNB62_04615</name>
</gene>
<feature type="transmembrane region" description="Helical" evidence="5">
    <location>
        <begin position="65"/>
        <end position="85"/>
    </location>
</feature>
<protein>
    <submittedName>
        <fullName evidence="7">MFS transporter</fullName>
    </submittedName>
</protein>
<dbReference type="InterPro" id="IPR020846">
    <property type="entry name" value="MFS_dom"/>
</dbReference>
<evidence type="ECO:0000256" key="4">
    <source>
        <dbReference type="ARBA" id="ARBA00023136"/>
    </source>
</evidence>
<feature type="transmembrane region" description="Helical" evidence="5">
    <location>
        <begin position="97"/>
        <end position="127"/>
    </location>
</feature>
<comment type="subcellular location">
    <subcellularLocation>
        <location evidence="1">Cell membrane</location>
        <topology evidence="1">Multi-pass membrane protein</topology>
    </subcellularLocation>
</comment>
<dbReference type="PROSITE" id="PS50850">
    <property type="entry name" value="MFS"/>
    <property type="match status" value="1"/>
</dbReference>
<dbReference type="InterPro" id="IPR011701">
    <property type="entry name" value="MFS"/>
</dbReference>
<reference evidence="7 8" key="1">
    <citation type="journal article" date="2021" name="MBio">
        <title>Poor Competitiveness of Bradyrhizobium in Pigeon Pea Root Colonization in Indian Soils.</title>
        <authorList>
            <person name="Chalasani D."/>
            <person name="Basu A."/>
            <person name="Pullabhotla S.V.S.R.N."/>
            <person name="Jorrin B."/>
            <person name="Neal A.L."/>
            <person name="Poole P.S."/>
            <person name="Podile A.R."/>
            <person name="Tkacz A."/>
        </authorList>
    </citation>
    <scope>NUCLEOTIDE SEQUENCE [LARGE SCALE GENOMIC DNA]</scope>
    <source>
        <strain evidence="7 8">HU14</strain>
    </source>
</reference>
<dbReference type="Proteomes" id="UP001196843">
    <property type="component" value="Unassembled WGS sequence"/>
</dbReference>
<keyword evidence="4 5" id="KW-0472">Membrane</keyword>
<name>A0ABS7HJ44_9MICO</name>
<feature type="transmembrane region" description="Helical" evidence="5">
    <location>
        <begin position="402"/>
        <end position="420"/>
    </location>
</feature>
<evidence type="ECO:0000256" key="3">
    <source>
        <dbReference type="ARBA" id="ARBA00022989"/>
    </source>
</evidence>
<dbReference type="SUPFAM" id="SSF103473">
    <property type="entry name" value="MFS general substrate transporter"/>
    <property type="match status" value="1"/>
</dbReference>
<organism evidence="7 8">
    <name type="scientific">Microbacterium jejuense</name>
    <dbReference type="NCBI Taxonomy" id="1263637"/>
    <lineage>
        <taxon>Bacteria</taxon>
        <taxon>Bacillati</taxon>
        <taxon>Actinomycetota</taxon>
        <taxon>Actinomycetes</taxon>
        <taxon>Micrococcales</taxon>
        <taxon>Microbacteriaceae</taxon>
        <taxon>Microbacterium</taxon>
    </lineage>
</organism>
<feature type="transmembrane region" description="Helical" evidence="5">
    <location>
        <begin position="28"/>
        <end position="53"/>
    </location>
</feature>
<evidence type="ECO:0000256" key="5">
    <source>
        <dbReference type="SAM" id="Phobius"/>
    </source>
</evidence>
<feature type="transmembrane region" description="Helical" evidence="5">
    <location>
        <begin position="376"/>
        <end position="396"/>
    </location>
</feature>
<evidence type="ECO:0000256" key="1">
    <source>
        <dbReference type="ARBA" id="ARBA00004651"/>
    </source>
</evidence>
<proteinExistence type="predicted"/>
<keyword evidence="3 5" id="KW-1133">Transmembrane helix</keyword>
<keyword evidence="2 5" id="KW-0812">Transmembrane</keyword>
<dbReference type="EMBL" id="JAEUAW010000003">
    <property type="protein sequence ID" value="MBW9092959.1"/>
    <property type="molecule type" value="Genomic_DNA"/>
</dbReference>
<accession>A0ABS7HJ44</accession>
<feature type="transmembrane region" description="Helical" evidence="5">
    <location>
        <begin position="309"/>
        <end position="328"/>
    </location>
</feature>
<evidence type="ECO:0000313" key="8">
    <source>
        <dbReference type="Proteomes" id="UP001196843"/>
    </source>
</evidence>
<evidence type="ECO:0000313" key="7">
    <source>
        <dbReference type="EMBL" id="MBW9092959.1"/>
    </source>
</evidence>
<evidence type="ECO:0000259" key="6">
    <source>
        <dbReference type="PROSITE" id="PS50850"/>
    </source>
</evidence>
<feature type="domain" description="Major facilitator superfamily (MFS) profile" evidence="6">
    <location>
        <begin position="27"/>
        <end position="424"/>
    </location>
</feature>
<comment type="caution">
    <text evidence="7">The sequence shown here is derived from an EMBL/GenBank/DDBJ whole genome shotgun (WGS) entry which is preliminary data.</text>
</comment>
<feature type="transmembrane region" description="Helical" evidence="5">
    <location>
        <begin position="334"/>
        <end position="355"/>
    </location>
</feature>
<dbReference type="PANTHER" id="PTHR23534">
    <property type="entry name" value="MFS PERMEASE"/>
    <property type="match status" value="1"/>
</dbReference>
<dbReference type="Pfam" id="PF07690">
    <property type="entry name" value="MFS_1"/>
    <property type="match status" value="1"/>
</dbReference>
<keyword evidence="8" id="KW-1185">Reference proteome</keyword>
<feature type="transmembrane region" description="Helical" evidence="5">
    <location>
        <begin position="191"/>
        <end position="209"/>
    </location>
</feature>